<feature type="compositionally biased region" description="Low complexity" evidence="1">
    <location>
        <begin position="81"/>
        <end position="91"/>
    </location>
</feature>
<evidence type="ECO:0000313" key="3">
    <source>
        <dbReference type="Proteomes" id="UP000664940"/>
    </source>
</evidence>
<protein>
    <submittedName>
        <fullName evidence="2">Uncharacterized protein</fullName>
    </submittedName>
</protein>
<feature type="region of interest" description="Disordered" evidence="1">
    <location>
        <begin position="71"/>
        <end position="91"/>
    </location>
</feature>
<accession>A0A834DJM7</accession>
<comment type="caution">
    <text evidence="2">The sequence shown here is derived from an EMBL/GenBank/DDBJ whole genome shotgun (WGS) entry which is preliminary data.</text>
</comment>
<gene>
    <name evidence="2" type="ORF">HJG60_008391</name>
</gene>
<name>A0A834DJM7_9CHIR</name>
<evidence type="ECO:0000256" key="1">
    <source>
        <dbReference type="SAM" id="MobiDB-lite"/>
    </source>
</evidence>
<dbReference type="Proteomes" id="UP000664940">
    <property type="component" value="Unassembled WGS sequence"/>
</dbReference>
<sequence length="135" mass="14807">MLIQHKTTPFPCLCLSGPHWHSKVGRRCLRPALQEQAPTALPAGSLGLLQSMVHVAAEMTFIKGDLCLGRRSPERASGSRPLATSPASSHPSPLALSHQAEVLLVAQWGYIILLLDLHSFWTFLPFCTHYTFPAL</sequence>
<dbReference type="AlphaFoldDB" id="A0A834DJM7"/>
<organism evidence="2 3">
    <name type="scientific">Phyllostomus discolor</name>
    <name type="common">pale spear-nosed bat</name>
    <dbReference type="NCBI Taxonomy" id="89673"/>
    <lineage>
        <taxon>Eukaryota</taxon>
        <taxon>Metazoa</taxon>
        <taxon>Chordata</taxon>
        <taxon>Craniata</taxon>
        <taxon>Vertebrata</taxon>
        <taxon>Euteleostomi</taxon>
        <taxon>Mammalia</taxon>
        <taxon>Eutheria</taxon>
        <taxon>Laurasiatheria</taxon>
        <taxon>Chiroptera</taxon>
        <taxon>Yangochiroptera</taxon>
        <taxon>Phyllostomidae</taxon>
        <taxon>Phyllostominae</taxon>
        <taxon>Phyllostomus</taxon>
    </lineage>
</organism>
<reference evidence="2 3" key="1">
    <citation type="journal article" date="2020" name="Nature">
        <title>Six reference-quality genomes reveal evolution of bat adaptations.</title>
        <authorList>
            <person name="Jebb D."/>
            <person name="Huang Z."/>
            <person name="Pippel M."/>
            <person name="Hughes G.M."/>
            <person name="Lavrichenko K."/>
            <person name="Devanna P."/>
            <person name="Winkler S."/>
            <person name="Jermiin L.S."/>
            <person name="Skirmuntt E.C."/>
            <person name="Katzourakis A."/>
            <person name="Burkitt-Gray L."/>
            <person name="Ray D.A."/>
            <person name="Sullivan K.A.M."/>
            <person name="Roscito J.G."/>
            <person name="Kirilenko B.M."/>
            <person name="Davalos L.M."/>
            <person name="Corthals A.P."/>
            <person name="Power M.L."/>
            <person name="Jones G."/>
            <person name="Ransome R.D."/>
            <person name="Dechmann D.K.N."/>
            <person name="Locatelli A.G."/>
            <person name="Puechmaille S.J."/>
            <person name="Fedrigo O."/>
            <person name="Jarvis E.D."/>
            <person name="Hiller M."/>
            <person name="Vernes S.C."/>
            <person name="Myers E.W."/>
            <person name="Teeling E.C."/>
        </authorList>
    </citation>
    <scope>NUCLEOTIDE SEQUENCE [LARGE SCALE GENOMIC DNA]</scope>
    <source>
        <strain evidence="2">Bat1K_MPI-CBG_1</strain>
    </source>
</reference>
<dbReference type="EMBL" id="JABVXQ010000011">
    <property type="protein sequence ID" value="KAF6086185.1"/>
    <property type="molecule type" value="Genomic_DNA"/>
</dbReference>
<evidence type="ECO:0000313" key="2">
    <source>
        <dbReference type="EMBL" id="KAF6086185.1"/>
    </source>
</evidence>
<proteinExistence type="predicted"/>